<proteinExistence type="inferred from homology"/>
<accession>A0A4R6T497</accession>
<comment type="catalytic activity">
    <reaction evidence="13 14 15">
        <text>protoporphyrinogen IX + 3 A = protoporphyrin IX + 3 AH2</text>
        <dbReference type="Rhea" id="RHEA:62000"/>
        <dbReference type="ChEBI" id="CHEBI:13193"/>
        <dbReference type="ChEBI" id="CHEBI:17499"/>
        <dbReference type="ChEBI" id="CHEBI:57306"/>
        <dbReference type="ChEBI" id="CHEBI:57307"/>
    </reaction>
</comment>
<dbReference type="Proteomes" id="UP000294535">
    <property type="component" value="Unassembled WGS sequence"/>
</dbReference>
<evidence type="ECO:0000256" key="13">
    <source>
        <dbReference type="ARBA" id="ARBA00048390"/>
    </source>
</evidence>
<comment type="function">
    <text evidence="14 15">Catalyzes the oxidation of protoporphyrinogen IX to protoporphyrin IX.</text>
</comment>
<comment type="subunit">
    <text evidence="14">Homodimer.</text>
</comment>
<feature type="transmembrane region" description="Helical" evidence="14">
    <location>
        <begin position="56"/>
        <end position="76"/>
    </location>
</feature>
<keyword evidence="11 14" id="KW-0408">Iron</keyword>
<feature type="transmembrane region" description="Helical" evidence="14">
    <location>
        <begin position="150"/>
        <end position="171"/>
    </location>
</feature>
<name>A0A4R6T497_9BACT</name>
<dbReference type="UniPathway" id="UPA00251">
    <property type="reaction ID" value="UER00324"/>
</dbReference>
<feature type="binding site" description="axial binding residue" evidence="14">
    <location>
        <position position="91"/>
    </location>
    <ligand>
        <name>heme</name>
        <dbReference type="ChEBI" id="CHEBI:30413"/>
    </ligand>
    <ligandPart>
        <name>Fe</name>
        <dbReference type="ChEBI" id="CHEBI:18248"/>
    </ligandPart>
</feature>
<comment type="similarity">
    <text evidence="3 14 15">Belongs to the HemJ family.</text>
</comment>
<dbReference type="InterPro" id="IPR005265">
    <property type="entry name" value="HemJ-like"/>
</dbReference>
<evidence type="ECO:0000313" key="16">
    <source>
        <dbReference type="EMBL" id="TDQ15145.1"/>
    </source>
</evidence>
<keyword evidence="9 14" id="KW-1133">Transmembrane helix</keyword>
<feature type="transmembrane region" description="Helical" evidence="14">
    <location>
        <begin position="6"/>
        <end position="29"/>
    </location>
</feature>
<evidence type="ECO:0000256" key="10">
    <source>
        <dbReference type="ARBA" id="ARBA00023002"/>
    </source>
</evidence>
<evidence type="ECO:0000256" key="8">
    <source>
        <dbReference type="ARBA" id="ARBA00022723"/>
    </source>
</evidence>
<dbReference type="PANTHER" id="PTHR40255">
    <property type="entry name" value="UPF0093 MEMBRANE PROTEIN SLR1790"/>
    <property type="match status" value="1"/>
</dbReference>
<dbReference type="Pfam" id="PF03653">
    <property type="entry name" value="UPF0093"/>
    <property type="match status" value="1"/>
</dbReference>
<sequence>MGFEYVKALHIIFVVTWFAGLFYIVRLFIYQTEALEKPELERNILKPQLDLMASRLWYIITWPSAILTLIFGTWVLTYRWGYLELGFMHAKLGFVVLLYVYHGFSHVLFKELQAGKARWSSTKLRLWNEVSTILLFAIVFLIVLKNTVSMVWGIAGLIGLAVLLMLGIKIYKNYRSKKGQ</sequence>
<comment type="subcellular location">
    <subcellularLocation>
        <location evidence="1 14">Cell membrane</location>
        <topology evidence="1 14">Multi-pass membrane protein</topology>
    </subcellularLocation>
</comment>
<keyword evidence="8 14" id="KW-0479">Metal-binding</keyword>
<dbReference type="OrthoDB" id="9800824at2"/>
<dbReference type="PIRSF" id="PIRSF004638">
    <property type="entry name" value="UCP004638"/>
    <property type="match status" value="1"/>
</dbReference>
<dbReference type="GO" id="GO:0070818">
    <property type="term" value="F:protoporphyrinogen oxidase activity"/>
    <property type="evidence" value="ECO:0007669"/>
    <property type="project" value="UniProtKB-UniRule"/>
</dbReference>
<evidence type="ECO:0000256" key="9">
    <source>
        <dbReference type="ARBA" id="ARBA00022989"/>
    </source>
</evidence>
<evidence type="ECO:0000313" key="17">
    <source>
        <dbReference type="Proteomes" id="UP000294535"/>
    </source>
</evidence>
<evidence type="ECO:0000256" key="1">
    <source>
        <dbReference type="ARBA" id="ARBA00004651"/>
    </source>
</evidence>
<evidence type="ECO:0000256" key="6">
    <source>
        <dbReference type="ARBA" id="ARBA00022617"/>
    </source>
</evidence>
<keyword evidence="17" id="KW-1185">Reference proteome</keyword>
<dbReference type="GO" id="GO:0006782">
    <property type="term" value="P:protoporphyrinogen IX biosynthetic process"/>
    <property type="evidence" value="ECO:0007669"/>
    <property type="project" value="UniProtKB-UniRule"/>
</dbReference>
<dbReference type="EC" id="1.3.99.-" evidence="14 15"/>
<organism evidence="16 17">
    <name type="scientific">Algoriphagus boseongensis</name>
    <dbReference type="NCBI Taxonomy" id="1442587"/>
    <lineage>
        <taxon>Bacteria</taxon>
        <taxon>Pseudomonadati</taxon>
        <taxon>Bacteroidota</taxon>
        <taxon>Cytophagia</taxon>
        <taxon>Cytophagales</taxon>
        <taxon>Cyclobacteriaceae</taxon>
        <taxon>Algoriphagus</taxon>
    </lineage>
</organism>
<keyword evidence="12 14" id="KW-0472">Membrane</keyword>
<keyword evidence="7 14" id="KW-0812">Transmembrane</keyword>
<evidence type="ECO:0000256" key="5">
    <source>
        <dbReference type="ARBA" id="ARBA00022475"/>
    </source>
</evidence>
<reference evidence="16 17" key="1">
    <citation type="submission" date="2019-03" db="EMBL/GenBank/DDBJ databases">
        <title>Genomic Encyclopedia of Type Strains, Phase III (KMG-III): the genomes of soil and plant-associated and newly described type strains.</title>
        <authorList>
            <person name="Whitman W."/>
        </authorList>
    </citation>
    <scope>NUCLEOTIDE SEQUENCE [LARGE SCALE GENOMIC DNA]</scope>
    <source>
        <strain evidence="16 17">CECT 8446</strain>
    </source>
</reference>
<comment type="caution">
    <text evidence="16">The sequence shown here is derived from an EMBL/GenBank/DDBJ whole genome shotgun (WGS) entry which is preliminary data.</text>
</comment>
<evidence type="ECO:0000256" key="3">
    <source>
        <dbReference type="ARBA" id="ARBA00006501"/>
    </source>
</evidence>
<evidence type="ECO:0000256" key="2">
    <source>
        <dbReference type="ARBA" id="ARBA00005073"/>
    </source>
</evidence>
<dbReference type="EMBL" id="SNYF01000008">
    <property type="protein sequence ID" value="TDQ15145.1"/>
    <property type="molecule type" value="Genomic_DNA"/>
</dbReference>
<evidence type="ECO:0000256" key="7">
    <source>
        <dbReference type="ARBA" id="ARBA00022692"/>
    </source>
</evidence>
<gene>
    <name evidence="16" type="ORF">DFQ04_3031</name>
</gene>
<evidence type="ECO:0000256" key="4">
    <source>
        <dbReference type="ARBA" id="ARBA00017504"/>
    </source>
</evidence>
<dbReference type="AlphaFoldDB" id="A0A4R6T497"/>
<dbReference type="HAMAP" id="MF_02239">
    <property type="entry name" value="HemJ"/>
    <property type="match status" value="1"/>
</dbReference>
<dbReference type="GO" id="GO:0046872">
    <property type="term" value="F:metal ion binding"/>
    <property type="evidence" value="ECO:0007669"/>
    <property type="project" value="UniProtKB-UniRule"/>
</dbReference>
<dbReference type="RefSeq" id="WP_133557285.1">
    <property type="nucleotide sequence ID" value="NZ_SNYF01000008.1"/>
</dbReference>
<dbReference type="PANTHER" id="PTHR40255:SF1">
    <property type="entry name" value="PROTOPORPHYRINOGEN IX OXIDASE"/>
    <property type="match status" value="1"/>
</dbReference>
<dbReference type="GO" id="GO:0005886">
    <property type="term" value="C:plasma membrane"/>
    <property type="evidence" value="ECO:0007669"/>
    <property type="project" value="UniProtKB-SubCell"/>
</dbReference>
<keyword evidence="10 14" id="KW-0560">Oxidoreductase</keyword>
<evidence type="ECO:0000256" key="12">
    <source>
        <dbReference type="ARBA" id="ARBA00023136"/>
    </source>
</evidence>
<feature type="transmembrane region" description="Helical" evidence="14">
    <location>
        <begin position="82"/>
        <end position="101"/>
    </location>
</feature>
<feature type="transmembrane region" description="Helical" evidence="14">
    <location>
        <begin position="126"/>
        <end position="144"/>
    </location>
</feature>
<comment type="cofactor">
    <cofactor evidence="14 15">
        <name>heme b</name>
        <dbReference type="ChEBI" id="CHEBI:60344"/>
    </cofactor>
    <text evidence="14 15">Binds 1 heme b (iron(II)-protoporphyrin IX) group per subunit.</text>
</comment>
<feature type="binding site" description="axial binding residue" evidence="14">
    <location>
        <position position="10"/>
    </location>
    <ligand>
        <name>heme</name>
        <dbReference type="ChEBI" id="CHEBI:30413"/>
    </ligand>
    <ligandPart>
        <name>Fe</name>
        <dbReference type="ChEBI" id="CHEBI:18248"/>
    </ligandPart>
</feature>
<evidence type="ECO:0000256" key="15">
    <source>
        <dbReference type="PIRNR" id="PIRNR004638"/>
    </source>
</evidence>
<comment type="pathway">
    <text evidence="2 14 15">Porphyrin-containing compound metabolism; protoporphyrin-IX biosynthesis; protoporphyrin-IX from protoporphyrinogen-IX: step 1/1.</text>
</comment>
<protein>
    <recommendedName>
        <fullName evidence="4 14">Protoporphyrinogen IX oxidase</fullName>
        <shortName evidence="14">PPO</shortName>
        <ecNumber evidence="14 15">1.3.99.-</ecNumber>
    </recommendedName>
</protein>
<evidence type="ECO:0000256" key="14">
    <source>
        <dbReference type="HAMAP-Rule" id="MF_02239"/>
    </source>
</evidence>
<keyword evidence="6 14" id="KW-0349">Heme</keyword>
<keyword evidence="5 14" id="KW-1003">Cell membrane</keyword>
<evidence type="ECO:0000256" key="11">
    <source>
        <dbReference type="ARBA" id="ARBA00023004"/>
    </source>
</evidence>